<dbReference type="EMBL" id="UOFX01000016">
    <property type="protein sequence ID" value="VAX06724.1"/>
    <property type="molecule type" value="Genomic_DNA"/>
</dbReference>
<dbReference type="InterPro" id="IPR029063">
    <property type="entry name" value="SAM-dependent_MTases_sf"/>
</dbReference>
<name>A0A3B1B3Y3_9ZZZZ</name>
<sequence>MSDTTPKHRPIRSFVLREGRFTTGQRNAYERCWPRFGVDYPAVGLLDFACLFGNNNPIYLEIGFGNGEALAKMAARHSERNYLGIEVHRPGVGHLMIRLEEEGLQNVRVMRHDAMEVLSNCLPESSLSGIMLFFPDPWHKTRHHKRRIVKPTFTNILARLVKSGGSIHMATDWEDYANQMMTVLSASADFRNSIGYGQFVLRPEDRPLTKFEQRGHRLGHGVWDLVFEKL</sequence>
<proteinExistence type="inferred from homology"/>
<accession>A0A3B1B3Y3</accession>
<dbReference type="Gene3D" id="3.40.50.150">
    <property type="entry name" value="Vaccinia Virus protein VP39"/>
    <property type="match status" value="1"/>
</dbReference>
<dbReference type="PROSITE" id="PS51625">
    <property type="entry name" value="SAM_MT_TRMB"/>
    <property type="match status" value="1"/>
</dbReference>
<dbReference type="PANTHER" id="PTHR23417:SF14">
    <property type="entry name" value="PENTACOTRIPEPTIDE-REPEAT REGION OF PRORP DOMAIN-CONTAINING PROTEIN"/>
    <property type="match status" value="1"/>
</dbReference>
<evidence type="ECO:0000313" key="8">
    <source>
        <dbReference type="EMBL" id="VAX06724.1"/>
    </source>
</evidence>
<organism evidence="8">
    <name type="scientific">hydrothermal vent metagenome</name>
    <dbReference type="NCBI Taxonomy" id="652676"/>
    <lineage>
        <taxon>unclassified sequences</taxon>
        <taxon>metagenomes</taxon>
        <taxon>ecological metagenomes</taxon>
    </lineage>
</organism>
<dbReference type="HAMAP" id="MF_01057">
    <property type="entry name" value="tRNA_methyltr_TrmB"/>
    <property type="match status" value="1"/>
</dbReference>
<dbReference type="EC" id="2.1.1.33" evidence="3"/>
<dbReference type="InterPro" id="IPR055361">
    <property type="entry name" value="tRNA_methyltr_TrmB_bact"/>
</dbReference>
<comment type="pathway">
    <text evidence="2">tRNA modification.</text>
</comment>
<keyword evidence="4 8" id="KW-0489">Methyltransferase</keyword>
<dbReference type="FunFam" id="3.40.50.150:FF:000035">
    <property type="entry name" value="tRNA (guanine-N(7)-)-methyltransferase"/>
    <property type="match status" value="1"/>
</dbReference>
<evidence type="ECO:0000256" key="4">
    <source>
        <dbReference type="ARBA" id="ARBA00022603"/>
    </source>
</evidence>
<dbReference type="SUPFAM" id="SSF53335">
    <property type="entry name" value="S-adenosyl-L-methionine-dependent methyltransferases"/>
    <property type="match status" value="1"/>
</dbReference>
<dbReference type="PANTHER" id="PTHR23417">
    <property type="entry name" value="3-DEOXY-D-MANNO-OCTULOSONIC-ACID TRANSFERASE/TRNA GUANINE-N 7 - -METHYLTRANSFERASE"/>
    <property type="match status" value="1"/>
</dbReference>
<keyword evidence="5 8" id="KW-0808">Transferase</keyword>
<keyword evidence="6" id="KW-0949">S-adenosyl-L-methionine</keyword>
<dbReference type="GO" id="GO:0008176">
    <property type="term" value="F:tRNA (guanine(46)-N7)-methyltransferase activity"/>
    <property type="evidence" value="ECO:0007669"/>
    <property type="project" value="UniProtKB-EC"/>
</dbReference>
<protein>
    <recommendedName>
        <fullName evidence="3">tRNA (guanine(46)-N(7))-methyltransferase</fullName>
        <ecNumber evidence="3">2.1.1.33</ecNumber>
    </recommendedName>
</protein>
<evidence type="ECO:0000256" key="1">
    <source>
        <dbReference type="ARBA" id="ARBA00000142"/>
    </source>
</evidence>
<dbReference type="NCBIfam" id="TIGR00091">
    <property type="entry name" value="tRNA (guanosine(46)-N7)-methyltransferase TrmB"/>
    <property type="match status" value="1"/>
</dbReference>
<evidence type="ECO:0000256" key="5">
    <source>
        <dbReference type="ARBA" id="ARBA00022679"/>
    </source>
</evidence>
<dbReference type="AlphaFoldDB" id="A0A3B1B3Y3"/>
<keyword evidence="7" id="KW-0819">tRNA processing</keyword>
<gene>
    <name evidence="8" type="ORF">MNBD_GAMMA26-474</name>
</gene>
<dbReference type="GO" id="GO:0043527">
    <property type="term" value="C:tRNA methyltransferase complex"/>
    <property type="evidence" value="ECO:0007669"/>
    <property type="project" value="TreeGrafter"/>
</dbReference>
<comment type="catalytic activity">
    <reaction evidence="1">
        <text>guanosine(46) in tRNA + S-adenosyl-L-methionine = N(7)-methylguanosine(46) in tRNA + S-adenosyl-L-homocysteine</text>
        <dbReference type="Rhea" id="RHEA:42708"/>
        <dbReference type="Rhea" id="RHEA-COMP:10188"/>
        <dbReference type="Rhea" id="RHEA-COMP:10189"/>
        <dbReference type="ChEBI" id="CHEBI:57856"/>
        <dbReference type="ChEBI" id="CHEBI:59789"/>
        <dbReference type="ChEBI" id="CHEBI:74269"/>
        <dbReference type="ChEBI" id="CHEBI:74480"/>
        <dbReference type="EC" id="2.1.1.33"/>
    </reaction>
</comment>
<evidence type="ECO:0000256" key="2">
    <source>
        <dbReference type="ARBA" id="ARBA00005217"/>
    </source>
</evidence>
<dbReference type="CDD" id="cd02440">
    <property type="entry name" value="AdoMet_MTases"/>
    <property type="match status" value="1"/>
</dbReference>
<evidence type="ECO:0000256" key="3">
    <source>
        <dbReference type="ARBA" id="ARBA00011977"/>
    </source>
</evidence>
<reference evidence="8" key="1">
    <citation type="submission" date="2018-06" db="EMBL/GenBank/DDBJ databases">
        <authorList>
            <person name="Zhirakovskaya E."/>
        </authorList>
    </citation>
    <scope>NUCLEOTIDE SEQUENCE</scope>
</reference>
<evidence type="ECO:0000256" key="7">
    <source>
        <dbReference type="ARBA" id="ARBA00022694"/>
    </source>
</evidence>
<dbReference type="Pfam" id="PF02390">
    <property type="entry name" value="Methyltransf_4"/>
    <property type="match status" value="1"/>
</dbReference>
<dbReference type="InterPro" id="IPR003358">
    <property type="entry name" value="tRNA_(Gua-N-7)_MeTrfase_Trmb"/>
</dbReference>
<evidence type="ECO:0000256" key="6">
    <source>
        <dbReference type="ARBA" id="ARBA00022691"/>
    </source>
</evidence>